<name>A0ACB9ZEK9_9PEZI</name>
<organism evidence="1 2">
    <name type="scientific">Hypoxylon rubiginosum</name>
    <dbReference type="NCBI Taxonomy" id="110542"/>
    <lineage>
        <taxon>Eukaryota</taxon>
        <taxon>Fungi</taxon>
        <taxon>Dikarya</taxon>
        <taxon>Ascomycota</taxon>
        <taxon>Pezizomycotina</taxon>
        <taxon>Sordariomycetes</taxon>
        <taxon>Xylariomycetidae</taxon>
        <taxon>Xylariales</taxon>
        <taxon>Hypoxylaceae</taxon>
        <taxon>Hypoxylon</taxon>
    </lineage>
</organism>
<protein>
    <submittedName>
        <fullName evidence="1">Uncharacterized protein</fullName>
    </submittedName>
</protein>
<gene>
    <name evidence="1" type="ORF">F4820DRAFT_443885</name>
</gene>
<sequence>MTTGAGLLALDAPEYHEVLGCPGPGGPYRSRGQHALHPDPSGVIPSLTAGSTSVVRISARRGRVPSVFGCSVFLPAPMPSTTSAEAASEPFATDQPYPAILKVFNWEAVTSLVTPTSARRVLADPALPGVTLAVARLAPASRPVRRRNPPYLPARRHGRLGYPRYILHLGFTPRRWAYNAITFRRYTQAASRASASKQAGRQRGLYFKTAFEAPRSGYDAIYSGNRALFGRNSTLLDDSIPPHFTMIPDTGSYRTI</sequence>
<dbReference type="Proteomes" id="UP001497700">
    <property type="component" value="Unassembled WGS sequence"/>
</dbReference>
<accession>A0ACB9ZEK9</accession>
<comment type="caution">
    <text evidence="1">The sequence shown here is derived from an EMBL/GenBank/DDBJ whole genome shotgun (WGS) entry which is preliminary data.</text>
</comment>
<evidence type="ECO:0000313" key="1">
    <source>
        <dbReference type="EMBL" id="KAI4869807.1"/>
    </source>
</evidence>
<proteinExistence type="predicted"/>
<reference evidence="1 2" key="1">
    <citation type="journal article" date="2022" name="New Phytol.">
        <title>Ecological generalism drives hyperdiversity of secondary metabolite gene clusters in xylarialean endophytes.</title>
        <authorList>
            <person name="Franco M.E.E."/>
            <person name="Wisecaver J.H."/>
            <person name="Arnold A.E."/>
            <person name="Ju Y.M."/>
            <person name="Slot J.C."/>
            <person name="Ahrendt S."/>
            <person name="Moore L.P."/>
            <person name="Eastman K.E."/>
            <person name="Scott K."/>
            <person name="Konkel Z."/>
            <person name="Mondo S.J."/>
            <person name="Kuo A."/>
            <person name="Hayes R.D."/>
            <person name="Haridas S."/>
            <person name="Andreopoulos B."/>
            <person name="Riley R."/>
            <person name="LaButti K."/>
            <person name="Pangilinan J."/>
            <person name="Lipzen A."/>
            <person name="Amirebrahimi M."/>
            <person name="Yan J."/>
            <person name="Adam C."/>
            <person name="Keymanesh K."/>
            <person name="Ng V."/>
            <person name="Louie K."/>
            <person name="Northen T."/>
            <person name="Drula E."/>
            <person name="Henrissat B."/>
            <person name="Hsieh H.M."/>
            <person name="Youens-Clark K."/>
            <person name="Lutzoni F."/>
            <person name="Miadlikowska J."/>
            <person name="Eastwood D.C."/>
            <person name="Hamelin R.C."/>
            <person name="Grigoriev I.V."/>
            <person name="U'Ren J.M."/>
        </authorList>
    </citation>
    <scope>NUCLEOTIDE SEQUENCE [LARGE SCALE GENOMIC DNA]</scope>
    <source>
        <strain evidence="1 2">CBS 119005</strain>
    </source>
</reference>
<keyword evidence="2" id="KW-1185">Reference proteome</keyword>
<dbReference type="EMBL" id="MU393428">
    <property type="protein sequence ID" value="KAI4869807.1"/>
    <property type="molecule type" value="Genomic_DNA"/>
</dbReference>
<evidence type="ECO:0000313" key="2">
    <source>
        <dbReference type="Proteomes" id="UP001497700"/>
    </source>
</evidence>